<dbReference type="EMBL" id="JAZGQO010000006">
    <property type="protein sequence ID" value="KAK6186004.1"/>
    <property type="molecule type" value="Genomic_DNA"/>
</dbReference>
<sequence length="331" mass="37751">MERLTVFLVWIFIYGAQSVCTNEKGYDACRHYGRGSCSGMYESWAKANCAQFCGFCVDPNATPEPCIDNITNCAQYTQEICTNKDYRIWTEDNCRKFCGLCGADYTTPAIPVHTTRQPPTVSGNCTNAQDDCDHYLDSACVGAYAPWASQHCALRCGYCPEPEPCFDRIDFCAQYTSDICTDDRYFVWARINCRKYCRHCYNQTNYFNGTYTNGRVPDKILDTQTTKAVLLHTTPRPTLILGHFIGGKNTFIVEGPPSRVKGTCLYKGNTYNLNAKWYDQCDYVCECFDVSRNRMICTDRCSRWDFEAIDNCKLVTEPGECCRKLECQTIK</sequence>
<dbReference type="AlphaFoldDB" id="A0AAN8K7I3"/>
<evidence type="ECO:0000256" key="2">
    <source>
        <dbReference type="SAM" id="SignalP"/>
    </source>
</evidence>
<name>A0AAN8K7I3_PATCE</name>
<dbReference type="PANTHER" id="PTHR21724:SF109">
    <property type="entry name" value="SHKT DOMAIN-CONTAINING PROTEIN"/>
    <property type="match status" value="1"/>
</dbReference>
<comment type="caution">
    <text evidence="1">Lacks conserved residue(s) required for the propagation of feature annotation.</text>
</comment>
<dbReference type="InterPro" id="IPR003582">
    <property type="entry name" value="ShKT_dom"/>
</dbReference>
<gene>
    <name evidence="4" type="ORF">SNE40_008123</name>
</gene>
<accession>A0AAN8K7I3</accession>
<dbReference type="PANTHER" id="PTHR21724">
    <property type="entry name" value="SHKT DOMAIN-CONTAINING PROTEIN"/>
    <property type="match status" value="1"/>
</dbReference>
<evidence type="ECO:0000313" key="4">
    <source>
        <dbReference type="EMBL" id="KAK6186004.1"/>
    </source>
</evidence>
<evidence type="ECO:0000313" key="5">
    <source>
        <dbReference type="Proteomes" id="UP001347796"/>
    </source>
</evidence>
<evidence type="ECO:0000256" key="1">
    <source>
        <dbReference type="PROSITE-ProRule" id="PRU01005"/>
    </source>
</evidence>
<feature type="signal peptide" evidence="2">
    <location>
        <begin position="1"/>
        <end position="18"/>
    </location>
</feature>
<keyword evidence="2" id="KW-0732">Signal</keyword>
<dbReference type="Gene3D" id="1.10.10.1940">
    <property type="match status" value="1"/>
</dbReference>
<reference evidence="4 5" key="1">
    <citation type="submission" date="2024-01" db="EMBL/GenBank/DDBJ databases">
        <title>The genome of the rayed Mediterranean limpet Patella caerulea (Linnaeus, 1758).</title>
        <authorList>
            <person name="Anh-Thu Weber A."/>
            <person name="Halstead-Nussloch G."/>
        </authorList>
    </citation>
    <scope>NUCLEOTIDE SEQUENCE [LARGE SCALE GENOMIC DNA]</scope>
    <source>
        <strain evidence="4">AATW-2023a</strain>
        <tissue evidence="4">Whole specimen</tissue>
    </source>
</reference>
<dbReference type="Proteomes" id="UP001347796">
    <property type="component" value="Unassembled WGS sequence"/>
</dbReference>
<dbReference type="SMART" id="SM00254">
    <property type="entry name" value="ShKT"/>
    <property type="match status" value="4"/>
</dbReference>
<proteinExistence type="predicted"/>
<feature type="chain" id="PRO_5042833588" description="ShKT domain-containing protein" evidence="2">
    <location>
        <begin position="19"/>
        <end position="331"/>
    </location>
</feature>
<evidence type="ECO:0000259" key="3">
    <source>
        <dbReference type="PROSITE" id="PS51670"/>
    </source>
</evidence>
<keyword evidence="5" id="KW-1185">Reference proteome</keyword>
<dbReference type="PROSITE" id="PS51670">
    <property type="entry name" value="SHKT"/>
    <property type="match status" value="1"/>
</dbReference>
<organism evidence="4 5">
    <name type="scientific">Patella caerulea</name>
    <name type="common">Rayed Mediterranean limpet</name>
    <dbReference type="NCBI Taxonomy" id="87958"/>
    <lineage>
        <taxon>Eukaryota</taxon>
        <taxon>Metazoa</taxon>
        <taxon>Spiralia</taxon>
        <taxon>Lophotrochozoa</taxon>
        <taxon>Mollusca</taxon>
        <taxon>Gastropoda</taxon>
        <taxon>Patellogastropoda</taxon>
        <taxon>Patelloidea</taxon>
        <taxon>Patellidae</taxon>
        <taxon>Patella</taxon>
    </lineage>
</organism>
<protein>
    <recommendedName>
        <fullName evidence="3">ShKT domain-containing protein</fullName>
    </recommendedName>
</protein>
<comment type="caution">
    <text evidence="4">The sequence shown here is derived from an EMBL/GenBank/DDBJ whole genome shotgun (WGS) entry which is preliminary data.</text>
</comment>
<feature type="domain" description="ShKT" evidence="3">
    <location>
        <begin position="66"/>
        <end position="101"/>
    </location>
</feature>
<dbReference type="Pfam" id="PF01549">
    <property type="entry name" value="ShK"/>
    <property type="match status" value="4"/>
</dbReference>